<proteinExistence type="predicted"/>
<dbReference type="InterPro" id="IPR000465">
    <property type="entry name" value="XPA/RAD14"/>
</dbReference>
<comment type="subcellular location">
    <subcellularLocation>
        <location evidence="1">Nucleus</location>
    </subcellularLocation>
</comment>
<keyword evidence="3" id="KW-0539">Nucleus</keyword>
<keyword evidence="7" id="KW-1185">Reference proteome</keyword>
<dbReference type="Gene3D" id="3.90.530.10">
    <property type="entry name" value="XPA C-terminal domain"/>
    <property type="match status" value="1"/>
</dbReference>
<comment type="caution">
    <text evidence="6">The sequence shown here is derived from an EMBL/GenBank/DDBJ whole genome shotgun (WGS) entry which is preliminary data.</text>
</comment>
<reference evidence="6" key="1">
    <citation type="submission" date="2017-08" db="EMBL/GenBank/DDBJ databases">
        <authorList>
            <person name="Polle J.E."/>
            <person name="Barry K."/>
            <person name="Cushman J."/>
            <person name="Schmutz J."/>
            <person name="Tran D."/>
            <person name="Hathwaick L.T."/>
            <person name="Yim W.C."/>
            <person name="Jenkins J."/>
            <person name="Mckie-Krisberg Z.M."/>
            <person name="Prochnik S."/>
            <person name="Lindquist E."/>
            <person name="Dockter R.B."/>
            <person name="Adam C."/>
            <person name="Molina H."/>
            <person name="Bunkerborg J."/>
            <person name="Jin E."/>
            <person name="Buchheim M."/>
            <person name="Magnuson J."/>
        </authorList>
    </citation>
    <scope>NUCLEOTIDE SEQUENCE</scope>
    <source>
        <strain evidence="6">CCAP 19/18</strain>
    </source>
</reference>
<evidence type="ECO:0000256" key="3">
    <source>
        <dbReference type="ARBA" id="ARBA00023242"/>
    </source>
</evidence>
<evidence type="ECO:0000313" key="6">
    <source>
        <dbReference type="EMBL" id="KAF5839908.1"/>
    </source>
</evidence>
<evidence type="ECO:0000256" key="2">
    <source>
        <dbReference type="ARBA" id="ARBA00022833"/>
    </source>
</evidence>
<dbReference type="InterPro" id="IPR037129">
    <property type="entry name" value="XPA_sf"/>
</dbReference>
<organism evidence="6 7">
    <name type="scientific">Dunaliella salina</name>
    <name type="common">Green alga</name>
    <name type="synonym">Protococcus salinus</name>
    <dbReference type="NCBI Taxonomy" id="3046"/>
    <lineage>
        <taxon>Eukaryota</taxon>
        <taxon>Viridiplantae</taxon>
        <taxon>Chlorophyta</taxon>
        <taxon>core chlorophytes</taxon>
        <taxon>Chlorophyceae</taxon>
        <taxon>CS clade</taxon>
        <taxon>Chlamydomonadales</taxon>
        <taxon>Dunaliellaceae</taxon>
        <taxon>Dunaliella</taxon>
    </lineage>
</organism>
<dbReference type="PANTHER" id="PTHR10142">
    <property type="entry name" value="DNA REPAIR PROTEIN COMPLEMENTING XP-A CELLS"/>
    <property type="match status" value="1"/>
</dbReference>
<dbReference type="InterPro" id="IPR009061">
    <property type="entry name" value="DNA-bd_dom_put_sf"/>
</dbReference>
<sequence>MPVCEACGCLSLCPKMLQHFNVHVCANCAATCDEYKLISKGTAKSKYMVTDNDLKRLGFIRKANPHKQQWADMMLYLTSQVAAIAESKHGNVREAQHNRMEEKIKSRLGKRTALEREGEEEGRDPHAPKLLNPGQERVRKRILSEYGEQQRQQQQQEAIESGGCAETEEI</sequence>
<evidence type="ECO:0000259" key="5">
    <source>
        <dbReference type="Pfam" id="PF05181"/>
    </source>
</evidence>
<dbReference type="SUPFAM" id="SSF46955">
    <property type="entry name" value="Putative DNA-binding domain"/>
    <property type="match status" value="1"/>
</dbReference>
<evidence type="ECO:0000256" key="4">
    <source>
        <dbReference type="SAM" id="MobiDB-lite"/>
    </source>
</evidence>
<dbReference type="Pfam" id="PF05181">
    <property type="entry name" value="XPA_C"/>
    <property type="match status" value="1"/>
</dbReference>
<protein>
    <submittedName>
        <fullName evidence="6">XPA protein C-terminus-domain-containing protein</fullName>
    </submittedName>
</protein>
<accession>A0ABQ7GZ98</accession>
<dbReference type="InterPro" id="IPR022656">
    <property type="entry name" value="XPA_C"/>
</dbReference>
<name>A0ABQ7GZ98_DUNSA</name>
<evidence type="ECO:0000313" key="7">
    <source>
        <dbReference type="Proteomes" id="UP000815325"/>
    </source>
</evidence>
<dbReference type="Proteomes" id="UP000815325">
    <property type="component" value="Unassembled WGS sequence"/>
</dbReference>
<evidence type="ECO:0000256" key="1">
    <source>
        <dbReference type="ARBA" id="ARBA00004123"/>
    </source>
</evidence>
<gene>
    <name evidence="6" type="ORF">DUNSADRAFT_18322</name>
</gene>
<dbReference type="PANTHER" id="PTHR10142:SF0">
    <property type="entry name" value="DNA REPAIR PROTEIN COMPLEMENTING XP-A CELLS"/>
    <property type="match status" value="1"/>
</dbReference>
<keyword evidence="2" id="KW-0862">Zinc</keyword>
<feature type="region of interest" description="Disordered" evidence="4">
    <location>
        <begin position="106"/>
        <end position="170"/>
    </location>
</feature>
<feature type="domain" description="XPA C-terminal" evidence="5">
    <location>
        <begin position="34"/>
        <end position="81"/>
    </location>
</feature>
<dbReference type="EMBL" id="MU069529">
    <property type="protein sequence ID" value="KAF5839908.1"/>
    <property type="molecule type" value="Genomic_DNA"/>
</dbReference>